<evidence type="ECO:0000313" key="5">
    <source>
        <dbReference type="Proteomes" id="UP000683310"/>
    </source>
</evidence>
<feature type="domain" description="DUF8020" evidence="3">
    <location>
        <begin position="41"/>
        <end position="112"/>
    </location>
</feature>
<evidence type="ECO:0000313" key="4">
    <source>
        <dbReference type="EMBL" id="QVI19772.1"/>
    </source>
</evidence>
<dbReference type="RefSeq" id="WP_213555803.1">
    <property type="nucleotide sequence ID" value="NZ_JBHZDI010000119.1"/>
</dbReference>
<sequence length="179" mass="17580">MRIARIATTTLFSIAALAIATVTAHGEPAVAAPGISGNDRGVDYSIALAQDRGAVTTTLAGGHFEPAGGAVDIVSPTGETIASLPLMYQAADRTVTVVPEVNADATELTVRPANPADIAAPNAEVAALQNVANAGSIVAGALIGCIVGALIGIWFFVVGAIIGCGVGGLIGAVIAGDQP</sequence>
<evidence type="ECO:0000256" key="1">
    <source>
        <dbReference type="SAM" id="Phobius"/>
    </source>
</evidence>
<evidence type="ECO:0000256" key="2">
    <source>
        <dbReference type="SAM" id="SignalP"/>
    </source>
</evidence>
<dbReference type="Pfam" id="PF26059">
    <property type="entry name" value="DUF8020"/>
    <property type="match status" value="1"/>
</dbReference>
<feature type="chain" id="PRO_5047388365" description="DUF8020 domain-containing protein" evidence="2">
    <location>
        <begin position="32"/>
        <end position="179"/>
    </location>
</feature>
<proteinExistence type="predicted"/>
<dbReference type="InterPro" id="IPR058333">
    <property type="entry name" value="DUF8020"/>
</dbReference>
<keyword evidence="2" id="KW-0732">Signal</keyword>
<dbReference type="EMBL" id="CP074371">
    <property type="protein sequence ID" value="QVI19772.1"/>
    <property type="molecule type" value="Genomic_DNA"/>
</dbReference>
<reference evidence="4 5" key="1">
    <citation type="submission" date="2021-04" db="EMBL/GenBank/DDBJ databases">
        <title>Nocardia tengchongensis.</title>
        <authorList>
            <person name="Zhuang k."/>
            <person name="Ran Y."/>
            <person name="Li W."/>
        </authorList>
    </citation>
    <scope>NUCLEOTIDE SEQUENCE [LARGE SCALE GENOMIC DNA]</scope>
    <source>
        <strain evidence="4 5">CFH S0057</strain>
    </source>
</reference>
<evidence type="ECO:0000259" key="3">
    <source>
        <dbReference type="Pfam" id="PF26059"/>
    </source>
</evidence>
<protein>
    <recommendedName>
        <fullName evidence="3">DUF8020 domain-containing protein</fullName>
    </recommendedName>
</protein>
<gene>
    <name evidence="4" type="ORF">KHQ06_26010</name>
</gene>
<name>A0ABX8CII3_9NOCA</name>
<accession>A0ABX8CII3</accession>
<keyword evidence="5" id="KW-1185">Reference proteome</keyword>
<feature type="signal peptide" evidence="2">
    <location>
        <begin position="1"/>
        <end position="31"/>
    </location>
</feature>
<feature type="transmembrane region" description="Helical" evidence="1">
    <location>
        <begin position="153"/>
        <end position="175"/>
    </location>
</feature>
<keyword evidence="1" id="KW-0472">Membrane</keyword>
<keyword evidence="1" id="KW-1133">Transmembrane helix</keyword>
<keyword evidence="1" id="KW-0812">Transmembrane</keyword>
<dbReference type="Proteomes" id="UP000683310">
    <property type="component" value="Chromosome"/>
</dbReference>
<organism evidence="4 5">
    <name type="scientific">Nocardia tengchongensis</name>
    <dbReference type="NCBI Taxonomy" id="2055889"/>
    <lineage>
        <taxon>Bacteria</taxon>
        <taxon>Bacillati</taxon>
        <taxon>Actinomycetota</taxon>
        <taxon>Actinomycetes</taxon>
        <taxon>Mycobacteriales</taxon>
        <taxon>Nocardiaceae</taxon>
        <taxon>Nocardia</taxon>
    </lineage>
</organism>